<dbReference type="PANTHER" id="PTHR40590">
    <property type="entry name" value="CYTOPLASMIC PROTEIN-RELATED"/>
    <property type="match status" value="1"/>
</dbReference>
<evidence type="ECO:0000313" key="2">
    <source>
        <dbReference type="Proteomes" id="UP001243717"/>
    </source>
</evidence>
<dbReference type="CDD" id="cd14789">
    <property type="entry name" value="Tiki"/>
    <property type="match status" value="1"/>
</dbReference>
<comment type="caution">
    <text evidence="1">The sequence shown here is derived from an EMBL/GenBank/DDBJ whole genome shotgun (WGS) entry which is preliminary data.</text>
</comment>
<dbReference type="EMBL" id="JARXIC010000003">
    <property type="protein sequence ID" value="MDQ8193248.1"/>
    <property type="molecule type" value="Genomic_DNA"/>
</dbReference>
<protein>
    <submittedName>
        <fullName evidence="1">TraB/GumN family protein</fullName>
    </submittedName>
</protein>
<organism evidence="1 2">
    <name type="scientific">Thalassobacterium sedimentorum</name>
    <dbReference type="NCBI Taxonomy" id="3041258"/>
    <lineage>
        <taxon>Bacteria</taxon>
        <taxon>Pseudomonadati</taxon>
        <taxon>Verrucomicrobiota</taxon>
        <taxon>Opitutia</taxon>
        <taxon>Puniceicoccales</taxon>
        <taxon>Coraliomargaritaceae</taxon>
        <taxon>Thalassobacterium</taxon>
    </lineage>
</organism>
<name>A0ABU1AGF2_9BACT</name>
<dbReference type="PANTHER" id="PTHR40590:SF1">
    <property type="entry name" value="CYTOPLASMIC PROTEIN"/>
    <property type="match status" value="1"/>
</dbReference>
<dbReference type="Proteomes" id="UP001243717">
    <property type="component" value="Unassembled WGS sequence"/>
</dbReference>
<proteinExistence type="predicted"/>
<dbReference type="InterPro" id="IPR002816">
    <property type="entry name" value="TraB/PrgY/GumN_fam"/>
</dbReference>
<reference evidence="1 2" key="1">
    <citation type="submission" date="2023-04" db="EMBL/GenBank/DDBJ databases">
        <title>A novel bacteria isolated from coastal sediment.</title>
        <authorList>
            <person name="Liu X.-J."/>
            <person name="Du Z.-J."/>
        </authorList>
    </citation>
    <scope>NUCLEOTIDE SEQUENCE [LARGE SCALE GENOMIC DNA]</scope>
    <source>
        <strain evidence="1 2">SDUM461004</strain>
    </source>
</reference>
<dbReference type="Pfam" id="PF01963">
    <property type="entry name" value="TraB_PrgY_gumN"/>
    <property type="match status" value="1"/>
</dbReference>
<accession>A0ABU1AGF2</accession>
<dbReference type="InterPro" id="IPR047111">
    <property type="entry name" value="YbaP-like"/>
</dbReference>
<keyword evidence="2" id="KW-1185">Reference proteome</keyword>
<evidence type="ECO:0000313" key="1">
    <source>
        <dbReference type="EMBL" id="MDQ8193248.1"/>
    </source>
</evidence>
<gene>
    <name evidence="1" type="ORF">QEH59_02345</name>
</gene>
<dbReference type="RefSeq" id="WP_308983753.1">
    <property type="nucleotide sequence ID" value="NZ_JARXIC010000003.1"/>
</dbReference>
<sequence>MKTLQYLAYAYCAIMGINLSAQSSVWQVSEGAHSVYIAGTCHILRASDYPLPVEYDSAYKAADSLVFEVPPEDLNDPAFAMRLMTAGVYQDGRTLKSVLNDEAYTALAEECRQANMPIEMIQSMKPGMAVMMLTVQKLMQAGVSQAGVDLHYAQQAKVDQKPIASLETTEFQLQLITSLGEGIESEMVLYSLKDLERINELFEQMIEAWRIGNMDTIEQLFVDDMLQYPEIYNTMLKDRNARWLPQIEAMLETEPTELVLVGLAHMAGSDGLIKLLTAKGYTVTQLNAD</sequence>